<dbReference type="Gene3D" id="3.30.200.20">
    <property type="entry name" value="Phosphorylase Kinase, domain 1"/>
    <property type="match status" value="1"/>
</dbReference>
<keyword evidence="3" id="KW-0808">Transferase</keyword>
<evidence type="ECO:0000256" key="1">
    <source>
        <dbReference type="ARBA" id="ARBA00012513"/>
    </source>
</evidence>
<dbReference type="CDD" id="cd14014">
    <property type="entry name" value="STKc_PknB_like"/>
    <property type="match status" value="1"/>
</dbReference>
<feature type="region of interest" description="Disordered" evidence="8">
    <location>
        <begin position="340"/>
        <end position="362"/>
    </location>
</feature>
<sequence length="618" mass="62441">MSAGIGPGSALGGGRYLVEELVGKGGMATVYRARDTALGRIVAVKVMAPALSADDDGRERFRREARAVAAINHPGVVAVYDTGEEEFGPGGRVPYLVMEYVDGATLRERLPQRPGELPVAEALRLTAGILDALAASHACGMVHRDVKPANVMIGRDGAVKVMDFGIARALGGQSAALTVTGLTVGTPHYMSPEQFESARSVDGRSDLYAAGVVLFQLLTGAVPFDGESGLQIGYLHVHSAPPSLSSVGAVVPPAVEAVVVRALAKDPGERFADARAMRDEVLRVGAAVASGGGGAAYVPTAVGASKVVASGTGGDPRTATGVRGPAAAFGAVAAGGGTPPPGVYGPAPSLTPGAPETPGGRGRRVGAVAGAALALALVGGGVYYVVDSRSDNGGSPTAADSPGTATPSAEPSTGQPSEEPSTEPSASDEGKPPATPGAKETPVKATSYRLVAPEKITWRWTRTQPPTAARSTALFEGPGVLIAGSISAVYASGPDESSDTMWFDGVHGSIEDPEAAVDRYFKGLPKALADDGGETEMIGSPVTVTSKGLEKGAVMKCVTLRSYGGENGDLFTHPSCTWADSGTIGNVGLSPAGTESISIDEGAMHTAALREAAREEAG</sequence>
<dbReference type="GO" id="GO:0016301">
    <property type="term" value="F:kinase activity"/>
    <property type="evidence" value="ECO:0007669"/>
    <property type="project" value="UniProtKB-KW"/>
</dbReference>
<evidence type="ECO:0000256" key="4">
    <source>
        <dbReference type="ARBA" id="ARBA00022741"/>
    </source>
</evidence>
<evidence type="ECO:0000256" key="5">
    <source>
        <dbReference type="ARBA" id="ARBA00022777"/>
    </source>
</evidence>
<reference evidence="11" key="1">
    <citation type="journal article" date="2019" name="Int. J. Syst. Evol. Microbiol.">
        <title>The Global Catalogue of Microorganisms (GCM) 10K type strain sequencing project: providing services to taxonomists for standard genome sequencing and annotation.</title>
        <authorList>
            <consortium name="The Broad Institute Genomics Platform"/>
            <consortium name="The Broad Institute Genome Sequencing Center for Infectious Disease"/>
            <person name="Wu L."/>
            <person name="Ma J."/>
        </authorList>
    </citation>
    <scope>NUCLEOTIDE SEQUENCE [LARGE SCALE GENOMIC DNA]</scope>
    <source>
        <strain evidence="11">CGMCC 1.13681</strain>
    </source>
</reference>
<dbReference type="PANTHER" id="PTHR43289">
    <property type="entry name" value="MITOGEN-ACTIVATED PROTEIN KINASE KINASE KINASE 20-RELATED"/>
    <property type="match status" value="1"/>
</dbReference>
<evidence type="ECO:0000256" key="8">
    <source>
        <dbReference type="SAM" id="MobiDB-lite"/>
    </source>
</evidence>
<keyword evidence="4 7" id="KW-0547">Nucleotide-binding</keyword>
<evidence type="ECO:0000256" key="6">
    <source>
        <dbReference type="ARBA" id="ARBA00022840"/>
    </source>
</evidence>
<feature type="domain" description="Protein kinase" evidence="9">
    <location>
        <begin position="16"/>
        <end position="282"/>
    </location>
</feature>
<name>A0ABW2G931_9ACTN</name>
<dbReference type="PROSITE" id="PS00107">
    <property type="entry name" value="PROTEIN_KINASE_ATP"/>
    <property type="match status" value="1"/>
</dbReference>
<evidence type="ECO:0000256" key="2">
    <source>
        <dbReference type="ARBA" id="ARBA00022527"/>
    </source>
</evidence>
<evidence type="ECO:0000313" key="10">
    <source>
        <dbReference type="EMBL" id="MFC7217228.1"/>
    </source>
</evidence>
<proteinExistence type="predicted"/>
<comment type="caution">
    <text evidence="10">The sequence shown here is derived from an EMBL/GenBank/DDBJ whole genome shotgun (WGS) entry which is preliminary data.</text>
</comment>
<keyword evidence="11" id="KW-1185">Reference proteome</keyword>
<dbReference type="SUPFAM" id="SSF56112">
    <property type="entry name" value="Protein kinase-like (PK-like)"/>
    <property type="match status" value="1"/>
</dbReference>
<protein>
    <recommendedName>
        <fullName evidence="1">non-specific serine/threonine protein kinase</fullName>
        <ecNumber evidence="1">2.7.11.1</ecNumber>
    </recommendedName>
</protein>
<dbReference type="InterPro" id="IPR000719">
    <property type="entry name" value="Prot_kinase_dom"/>
</dbReference>
<dbReference type="Pfam" id="PF00069">
    <property type="entry name" value="Pkinase"/>
    <property type="match status" value="1"/>
</dbReference>
<dbReference type="PROSITE" id="PS00108">
    <property type="entry name" value="PROTEIN_KINASE_ST"/>
    <property type="match status" value="1"/>
</dbReference>
<evidence type="ECO:0000259" key="9">
    <source>
        <dbReference type="PROSITE" id="PS50011"/>
    </source>
</evidence>
<dbReference type="PANTHER" id="PTHR43289:SF6">
    <property type="entry name" value="SERINE_THREONINE-PROTEIN KINASE NEKL-3"/>
    <property type="match status" value="1"/>
</dbReference>
<accession>A0ABW2G931</accession>
<dbReference type="PROSITE" id="PS50011">
    <property type="entry name" value="PROTEIN_KINASE_DOM"/>
    <property type="match status" value="1"/>
</dbReference>
<gene>
    <name evidence="10" type="ORF">ACFQLX_03435</name>
</gene>
<feature type="binding site" evidence="7">
    <location>
        <position position="45"/>
    </location>
    <ligand>
        <name>ATP</name>
        <dbReference type="ChEBI" id="CHEBI:30616"/>
    </ligand>
</feature>
<dbReference type="EC" id="2.7.11.1" evidence="1"/>
<dbReference type="InterPro" id="IPR011009">
    <property type="entry name" value="Kinase-like_dom_sf"/>
</dbReference>
<dbReference type="Gene3D" id="1.10.510.10">
    <property type="entry name" value="Transferase(Phosphotransferase) domain 1"/>
    <property type="match status" value="1"/>
</dbReference>
<keyword evidence="5 10" id="KW-0418">Kinase</keyword>
<evidence type="ECO:0000256" key="3">
    <source>
        <dbReference type="ARBA" id="ARBA00022679"/>
    </source>
</evidence>
<evidence type="ECO:0000256" key="7">
    <source>
        <dbReference type="PROSITE-ProRule" id="PRU10141"/>
    </source>
</evidence>
<keyword evidence="2" id="KW-0723">Serine/threonine-protein kinase</keyword>
<feature type="region of interest" description="Disordered" evidence="8">
    <location>
        <begin position="392"/>
        <end position="447"/>
    </location>
</feature>
<organism evidence="10 11">
    <name type="scientific">Streptomyces polyrhachis</name>
    <dbReference type="NCBI Taxonomy" id="1282885"/>
    <lineage>
        <taxon>Bacteria</taxon>
        <taxon>Bacillati</taxon>
        <taxon>Actinomycetota</taxon>
        <taxon>Actinomycetes</taxon>
        <taxon>Kitasatosporales</taxon>
        <taxon>Streptomycetaceae</taxon>
        <taxon>Streptomyces</taxon>
    </lineage>
</organism>
<dbReference type="EMBL" id="JBHSZO010000004">
    <property type="protein sequence ID" value="MFC7217228.1"/>
    <property type="molecule type" value="Genomic_DNA"/>
</dbReference>
<keyword evidence="6 7" id="KW-0067">ATP-binding</keyword>
<dbReference type="InterPro" id="IPR017441">
    <property type="entry name" value="Protein_kinase_ATP_BS"/>
</dbReference>
<evidence type="ECO:0000313" key="11">
    <source>
        <dbReference type="Proteomes" id="UP001596413"/>
    </source>
</evidence>
<dbReference type="Proteomes" id="UP001596413">
    <property type="component" value="Unassembled WGS sequence"/>
</dbReference>
<dbReference type="RefSeq" id="WP_386411754.1">
    <property type="nucleotide sequence ID" value="NZ_JBHSZO010000004.1"/>
</dbReference>
<feature type="compositionally biased region" description="Low complexity" evidence="8">
    <location>
        <begin position="410"/>
        <end position="425"/>
    </location>
</feature>
<dbReference type="SMART" id="SM00220">
    <property type="entry name" value="S_TKc"/>
    <property type="match status" value="1"/>
</dbReference>
<dbReference type="InterPro" id="IPR008271">
    <property type="entry name" value="Ser/Thr_kinase_AS"/>
</dbReference>